<dbReference type="OrthoDB" id="9813438at2"/>
<sequence>MNKNDFNCLRWDLDELSNRSDGAWVLLRGCISGDEDKQKQLKKQRQGTLVVWDKLDKLFSTDMSEQRLFEILDVLEDHLSMVFHLFIEEDGLNLTLNGKRIKARDPFLTGHPAKIFDSSSQKLPFAQGERLNVHVLPDFEQLDESEIKSLEGTKGLLAQQGFYIYRNRRILVAGDWLGLFRRDPKNNAVRIKVEITSSQDDTWQIDILKSKATAPPHLRGILSTYAKNAIQRLDVVNPKRIRRSQSENKEGDLWHIKENGDFKINRLYPVISVLLDNSDIKKELEVCLRLLEGNPPVREIWADDPEPKRHSEYEQERLIPMLQTVYQQMITGMNMSKNEAIRRLKITEPFKYHINLIDELEL</sequence>
<evidence type="ECO:0000313" key="2">
    <source>
        <dbReference type="Proteomes" id="UP000017800"/>
    </source>
</evidence>
<name>V5HIL4_9VIBR</name>
<gene>
    <name evidence="1" type="ORF">VHA01S_016_00320</name>
</gene>
<dbReference type="RefSeq" id="WP_023403546.1">
    <property type="nucleotide sequence ID" value="NZ_BAUJ01000016.1"/>
</dbReference>
<evidence type="ECO:0000313" key="1">
    <source>
        <dbReference type="EMBL" id="GAD89175.1"/>
    </source>
</evidence>
<comment type="caution">
    <text evidence="1">The sequence shown here is derived from an EMBL/GenBank/DDBJ whole genome shotgun (WGS) entry which is preliminary data.</text>
</comment>
<protein>
    <recommendedName>
        <fullName evidence="3">ATP-binding protein</fullName>
    </recommendedName>
</protein>
<organism evidence="1 2">
    <name type="scientific">Vibrio halioticoli NBRC 102217</name>
    <dbReference type="NCBI Taxonomy" id="1219072"/>
    <lineage>
        <taxon>Bacteria</taxon>
        <taxon>Pseudomonadati</taxon>
        <taxon>Pseudomonadota</taxon>
        <taxon>Gammaproteobacteria</taxon>
        <taxon>Vibrionales</taxon>
        <taxon>Vibrionaceae</taxon>
        <taxon>Vibrio</taxon>
    </lineage>
</organism>
<accession>V5HIL4</accession>
<dbReference type="Proteomes" id="UP000017800">
    <property type="component" value="Unassembled WGS sequence"/>
</dbReference>
<keyword evidence="2" id="KW-1185">Reference proteome</keyword>
<dbReference type="EMBL" id="BAUJ01000016">
    <property type="protein sequence ID" value="GAD89175.1"/>
    <property type="molecule type" value="Genomic_DNA"/>
</dbReference>
<evidence type="ECO:0008006" key="3">
    <source>
        <dbReference type="Google" id="ProtNLM"/>
    </source>
</evidence>
<dbReference type="AlphaFoldDB" id="V5HIL4"/>
<proteinExistence type="predicted"/>
<dbReference type="eggNOG" id="COG0323">
    <property type="taxonomic scope" value="Bacteria"/>
</dbReference>
<reference evidence="1 2" key="1">
    <citation type="submission" date="2013-10" db="EMBL/GenBank/DDBJ databases">
        <authorList>
            <person name="Ichikawa N."/>
            <person name="Kimura A."/>
            <person name="Ohji S."/>
            <person name="Hosoyama A."/>
            <person name="Fujita N."/>
        </authorList>
    </citation>
    <scope>NUCLEOTIDE SEQUENCE [LARGE SCALE GENOMIC DNA]</scope>
    <source>
        <strain evidence="1 2">NBRC 102217</strain>
    </source>
</reference>
<reference evidence="1 2" key="2">
    <citation type="submission" date="2013-11" db="EMBL/GenBank/DDBJ databases">
        <title>Whole genome shotgun sequence of Vibrio halioticoli NBRC 102217.</title>
        <authorList>
            <person name="Isaki S."/>
            <person name="Kimura A."/>
            <person name="Ohji S."/>
            <person name="Hosoyama A."/>
            <person name="Fujita N."/>
            <person name="Hashimoto M."/>
            <person name="Hosoyama Y."/>
            <person name="Yamazoe A."/>
        </authorList>
    </citation>
    <scope>NUCLEOTIDE SEQUENCE [LARGE SCALE GENOMIC DNA]</scope>
    <source>
        <strain evidence="1 2">NBRC 102217</strain>
    </source>
</reference>